<dbReference type="CDD" id="cd09917">
    <property type="entry name" value="F-box_SF"/>
    <property type="match status" value="1"/>
</dbReference>
<dbReference type="Proteomes" id="UP000070700">
    <property type="component" value="Unassembled WGS sequence"/>
</dbReference>
<feature type="region of interest" description="Disordered" evidence="1">
    <location>
        <begin position="1"/>
        <end position="33"/>
    </location>
</feature>
<gene>
    <name evidence="3" type="ORF">LY89DRAFT_725865</name>
</gene>
<evidence type="ECO:0000259" key="2">
    <source>
        <dbReference type="PROSITE" id="PS50181"/>
    </source>
</evidence>
<dbReference type="Gene3D" id="1.20.1280.50">
    <property type="match status" value="1"/>
</dbReference>
<dbReference type="Pfam" id="PF12937">
    <property type="entry name" value="F-box-like"/>
    <property type="match status" value="1"/>
</dbReference>
<organism evidence="3 4">
    <name type="scientific">Mollisia scopiformis</name>
    <name type="common">Conifer needle endophyte fungus</name>
    <name type="synonym">Phialocephala scopiformis</name>
    <dbReference type="NCBI Taxonomy" id="149040"/>
    <lineage>
        <taxon>Eukaryota</taxon>
        <taxon>Fungi</taxon>
        <taxon>Dikarya</taxon>
        <taxon>Ascomycota</taxon>
        <taxon>Pezizomycotina</taxon>
        <taxon>Leotiomycetes</taxon>
        <taxon>Helotiales</taxon>
        <taxon>Mollisiaceae</taxon>
        <taxon>Mollisia</taxon>
    </lineage>
</organism>
<dbReference type="PROSITE" id="PS50181">
    <property type="entry name" value="FBOX"/>
    <property type="match status" value="1"/>
</dbReference>
<dbReference type="InParanoid" id="A0A132B6R5"/>
<reference evidence="3 4" key="1">
    <citation type="submission" date="2015-10" db="EMBL/GenBank/DDBJ databases">
        <title>Full genome of DAOMC 229536 Phialocephala scopiformis, a fungal endophyte of spruce producing the potent anti-insectan compound rugulosin.</title>
        <authorList>
            <consortium name="DOE Joint Genome Institute"/>
            <person name="Walker A.K."/>
            <person name="Frasz S.L."/>
            <person name="Seifert K.A."/>
            <person name="Miller J.D."/>
            <person name="Mondo S.J."/>
            <person name="Labutti K."/>
            <person name="Lipzen A."/>
            <person name="Dockter R."/>
            <person name="Kennedy M."/>
            <person name="Grigoriev I.V."/>
            <person name="Spatafora J.W."/>
        </authorList>
    </citation>
    <scope>NUCLEOTIDE SEQUENCE [LARGE SCALE GENOMIC DNA]</scope>
    <source>
        <strain evidence="3 4">CBS 120377</strain>
    </source>
</reference>
<keyword evidence="4" id="KW-1185">Reference proteome</keyword>
<evidence type="ECO:0000313" key="4">
    <source>
        <dbReference type="Proteomes" id="UP000070700"/>
    </source>
</evidence>
<protein>
    <recommendedName>
        <fullName evidence="2">F-box domain-containing protein</fullName>
    </recommendedName>
</protein>
<dbReference type="InterPro" id="IPR036047">
    <property type="entry name" value="F-box-like_dom_sf"/>
</dbReference>
<feature type="compositionally biased region" description="Low complexity" evidence="1">
    <location>
        <begin position="7"/>
        <end position="18"/>
    </location>
</feature>
<dbReference type="InterPro" id="IPR001810">
    <property type="entry name" value="F-box_dom"/>
</dbReference>
<dbReference type="KEGG" id="psco:LY89DRAFT_725865"/>
<dbReference type="AlphaFoldDB" id="A0A132B6R5"/>
<dbReference type="GeneID" id="28828735"/>
<proteinExistence type="predicted"/>
<dbReference type="RefSeq" id="XP_018061722.1">
    <property type="nucleotide sequence ID" value="XM_018219009.1"/>
</dbReference>
<feature type="domain" description="F-box" evidence="2">
    <location>
        <begin position="118"/>
        <end position="167"/>
    </location>
</feature>
<dbReference type="SUPFAM" id="SSF81383">
    <property type="entry name" value="F-box domain"/>
    <property type="match status" value="1"/>
</dbReference>
<dbReference type="OrthoDB" id="3560112at2759"/>
<evidence type="ECO:0000256" key="1">
    <source>
        <dbReference type="SAM" id="MobiDB-lite"/>
    </source>
</evidence>
<dbReference type="EMBL" id="KQ947440">
    <property type="protein sequence ID" value="KUJ07367.1"/>
    <property type="molecule type" value="Genomic_DNA"/>
</dbReference>
<evidence type="ECO:0000313" key="3">
    <source>
        <dbReference type="EMBL" id="KUJ07367.1"/>
    </source>
</evidence>
<feature type="compositionally biased region" description="Polar residues" evidence="1">
    <location>
        <begin position="19"/>
        <end position="33"/>
    </location>
</feature>
<accession>A0A132B6R5</accession>
<name>A0A132B6R5_MOLSC</name>
<sequence>MLEHQASKAVSAAPVAPQMSVSSMSQDCDNRLSQPSEVSNTLSLFALERLSASQNRIKVHDRITPPMTRTGRIVESGEESADSPEALQREFRDDGINRDIDMEFRAGYISIPPSYAFERRLDTLPVELLLAICLYLDVGSLVRFAYVCKHFYVLAQRTLPSLNLDRLLSDFVSSVSGFKRQLMLSGLAAWGWDDSVSSCIGEKPRCQVFCRTLGDGYDIAIYLSKFEKYSTDLSSTTTMDLCTGHLFRMVRAAFQSGMPFELERYDGEMVVIDWGDKFVGSRGSSLLHWKYSWGLEQVSWTGFLGDPSKSCLLHKRHIAWEDGKAAVRGCLVDILLCGSSSGRFLWVRFSAERWSPDLWNENEDIVREGKEYFNSRKGGETYR</sequence>